<keyword evidence="3 11" id="KW-0328">Glycosyltransferase</keyword>
<accession>A0AAU8IVM8</accession>
<evidence type="ECO:0000256" key="9">
    <source>
        <dbReference type="SAM" id="Phobius"/>
    </source>
</evidence>
<evidence type="ECO:0000256" key="1">
    <source>
        <dbReference type="ARBA" id="ARBA00004651"/>
    </source>
</evidence>
<evidence type="ECO:0000256" key="7">
    <source>
        <dbReference type="ARBA" id="ARBA00023136"/>
    </source>
</evidence>
<dbReference type="RefSeq" id="WP_353944190.1">
    <property type="nucleotide sequence ID" value="NZ_CP159534.1"/>
</dbReference>
<gene>
    <name evidence="11" type="ORF">ABII15_23075</name>
</gene>
<keyword evidence="7 9" id="KW-0472">Membrane</keyword>
<keyword evidence="2" id="KW-1003">Cell membrane</keyword>
<sequence>MSALHGSRPDDETFALRTVTPRVPVQPAGPAGPTEPEPVGYEIPETPETGWDMAASRRRTWVSRGVLLLIMAIQAALSLRLSNTAFQDEALYLTAGHAELAHLLHGTPLPKDYAAYFSGSPQLYPVLAALVDGRFGLSGARALSLVLMLGTTGLLYTITRRLFSERAALAAAGLFAVMQSTIVMGHYATYDAMALFLLALATWIVVRTDRMPAVAGLLAAPVAVLAVGVKYAAALYLPTIVVLALLTAWPRRGAGSAVLRVVLLVLGTGGLLAAGAHATDLLAGVQQTTTDRAHGTDSARYLLEQSAEWGGPMFLTAVGGAISYGWRGRLNESPLARRLGSPGRTRRVLLGLLLCGTALLAPAYQIHLATVVSLFKHIGFGLFFAAPMAGVGVTRLIGAHFRHPQLGILLWTTTLCLGIQQADWRFGLWPDSTRMIRTIAPRVDSAGHYLSSTPEVPAYYLRAKTSHRQWQSVFGMEYTDRKGRYHAGDDAYRTAVRDGAFDLIVLDGLTNPRVDDIVAAAAEGNTHYRLLRELPFRNSAGTGRYRIWVRTSG</sequence>
<dbReference type="InterPro" id="IPR038731">
    <property type="entry name" value="RgtA/B/C-like"/>
</dbReference>
<organism evidence="11">
    <name type="scientific">Streptomyces tabacisoli</name>
    <dbReference type="NCBI Taxonomy" id="3156398"/>
    <lineage>
        <taxon>Bacteria</taxon>
        <taxon>Bacillati</taxon>
        <taxon>Actinomycetota</taxon>
        <taxon>Actinomycetes</taxon>
        <taxon>Kitasatosporales</taxon>
        <taxon>Streptomycetaceae</taxon>
        <taxon>Streptomyces</taxon>
    </lineage>
</organism>
<dbReference type="EC" id="2.4.-.-" evidence="11"/>
<reference evidence="11" key="1">
    <citation type="submission" date="2024-06" db="EMBL/GenBank/DDBJ databases">
        <title>Streptomyces sp. strain HUAS MG91 genome sequences.</title>
        <authorList>
            <person name="Mo P."/>
        </authorList>
    </citation>
    <scope>NUCLEOTIDE SEQUENCE</scope>
    <source>
        <strain evidence="11">HUAS MG91</strain>
    </source>
</reference>
<evidence type="ECO:0000256" key="3">
    <source>
        <dbReference type="ARBA" id="ARBA00022676"/>
    </source>
</evidence>
<dbReference type="GO" id="GO:0009103">
    <property type="term" value="P:lipopolysaccharide biosynthetic process"/>
    <property type="evidence" value="ECO:0007669"/>
    <property type="project" value="UniProtKB-ARBA"/>
</dbReference>
<feature type="transmembrane region" description="Helical" evidence="9">
    <location>
        <begin position="140"/>
        <end position="158"/>
    </location>
</feature>
<protein>
    <submittedName>
        <fullName evidence="11">Glycosyltransferase family 39 protein</fullName>
        <ecNumber evidence="11">2.4.-.-</ecNumber>
    </submittedName>
</protein>
<dbReference type="GO" id="GO:0005886">
    <property type="term" value="C:plasma membrane"/>
    <property type="evidence" value="ECO:0007669"/>
    <property type="project" value="UniProtKB-SubCell"/>
</dbReference>
<feature type="transmembrane region" description="Helical" evidence="9">
    <location>
        <begin position="348"/>
        <end position="366"/>
    </location>
</feature>
<feature type="transmembrane region" description="Helical" evidence="9">
    <location>
        <begin position="258"/>
        <end position="278"/>
    </location>
</feature>
<feature type="transmembrane region" description="Helical" evidence="9">
    <location>
        <begin position="218"/>
        <end position="246"/>
    </location>
</feature>
<dbReference type="PANTHER" id="PTHR33908:SF11">
    <property type="entry name" value="MEMBRANE PROTEIN"/>
    <property type="match status" value="1"/>
</dbReference>
<feature type="transmembrane region" description="Helical" evidence="9">
    <location>
        <begin position="378"/>
        <end position="398"/>
    </location>
</feature>
<evidence type="ECO:0000256" key="6">
    <source>
        <dbReference type="ARBA" id="ARBA00022989"/>
    </source>
</evidence>
<keyword evidence="5 9" id="KW-0812">Transmembrane</keyword>
<evidence type="ECO:0000256" key="4">
    <source>
        <dbReference type="ARBA" id="ARBA00022679"/>
    </source>
</evidence>
<feature type="transmembrane region" description="Helical" evidence="9">
    <location>
        <begin position="309"/>
        <end position="327"/>
    </location>
</feature>
<dbReference type="PANTHER" id="PTHR33908">
    <property type="entry name" value="MANNOSYLTRANSFERASE YKCB-RELATED"/>
    <property type="match status" value="1"/>
</dbReference>
<evidence type="ECO:0000313" key="11">
    <source>
        <dbReference type="EMBL" id="XCJ72663.1"/>
    </source>
</evidence>
<evidence type="ECO:0000259" key="10">
    <source>
        <dbReference type="Pfam" id="PF13231"/>
    </source>
</evidence>
<feature type="region of interest" description="Disordered" evidence="8">
    <location>
        <begin position="1"/>
        <end position="48"/>
    </location>
</feature>
<proteinExistence type="predicted"/>
<dbReference type="GO" id="GO:0016763">
    <property type="term" value="F:pentosyltransferase activity"/>
    <property type="evidence" value="ECO:0007669"/>
    <property type="project" value="TreeGrafter"/>
</dbReference>
<feature type="transmembrane region" description="Helical" evidence="9">
    <location>
        <begin position="61"/>
        <end position="81"/>
    </location>
</feature>
<name>A0AAU8IVM8_9ACTN</name>
<evidence type="ECO:0000256" key="5">
    <source>
        <dbReference type="ARBA" id="ARBA00022692"/>
    </source>
</evidence>
<feature type="compositionally biased region" description="Low complexity" evidence="8">
    <location>
        <begin position="28"/>
        <end position="38"/>
    </location>
</feature>
<dbReference type="EMBL" id="CP159534">
    <property type="protein sequence ID" value="XCJ72663.1"/>
    <property type="molecule type" value="Genomic_DNA"/>
</dbReference>
<keyword evidence="6 9" id="KW-1133">Transmembrane helix</keyword>
<dbReference type="Pfam" id="PF13231">
    <property type="entry name" value="PMT_2"/>
    <property type="match status" value="1"/>
</dbReference>
<keyword evidence="4 11" id="KW-0808">Transferase</keyword>
<dbReference type="InterPro" id="IPR050297">
    <property type="entry name" value="LipidA_mod_glycosyltrf_83"/>
</dbReference>
<dbReference type="AlphaFoldDB" id="A0AAU8IVM8"/>
<feature type="transmembrane region" description="Helical" evidence="9">
    <location>
        <begin position="187"/>
        <end position="206"/>
    </location>
</feature>
<comment type="subcellular location">
    <subcellularLocation>
        <location evidence="1">Cell membrane</location>
        <topology evidence="1">Multi-pass membrane protein</topology>
    </subcellularLocation>
</comment>
<evidence type="ECO:0000256" key="8">
    <source>
        <dbReference type="SAM" id="MobiDB-lite"/>
    </source>
</evidence>
<evidence type="ECO:0000256" key="2">
    <source>
        <dbReference type="ARBA" id="ARBA00022475"/>
    </source>
</evidence>
<dbReference type="KEGG" id="stac:ABII15_23075"/>
<feature type="domain" description="Glycosyltransferase RgtA/B/C/D-like" evidence="10">
    <location>
        <begin position="137"/>
        <end position="252"/>
    </location>
</feature>